<dbReference type="EMBL" id="JACJST010000056">
    <property type="protein sequence ID" value="MBD2571407.1"/>
    <property type="molecule type" value="Genomic_DNA"/>
</dbReference>
<protein>
    <submittedName>
        <fullName evidence="1">Uncharacterized protein</fullName>
    </submittedName>
</protein>
<evidence type="ECO:0000313" key="2">
    <source>
        <dbReference type="Proteomes" id="UP000640531"/>
    </source>
</evidence>
<comment type="caution">
    <text evidence="1">The sequence shown here is derived from an EMBL/GenBank/DDBJ whole genome shotgun (WGS) entry which is preliminary data.</text>
</comment>
<sequence length="218" mass="25771">MLFDKKLSELTDSEIINIHLSRKTLTKDFELISTLKTLESEMQQSSGLDNFKSFLPFLAAFAILDQIGGCYKCYKNSEEKENHAKEKKYKSFQKALYYFGDIEDEQTLNEIRIFRNSIVHDACLFFFEQKKNEYYCFRYSDNNETSNLINSAEEKWDGNYDSINPKNMTIVNRKLLINKTSDIIRKLSKINESNELKISLPDKEKELIKRYFLMIPRN</sequence>
<evidence type="ECO:0000313" key="1">
    <source>
        <dbReference type="EMBL" id="MBD2571407.1"/>
    </source>
</evidence>
<accession>A0ABR8FMJ3</accession>
<organism evidence="1 2">
    <name type="scientific">Anabaena lutea FACHB-196</name>
    <dbReference type="NCBI Taxonomy" id="2692881"/>
    <lineage>
        <taxon>Bacteria</taxon>
        <taxon>Bacillati</taxon>
        <taxon>Cyanobacteriota</taxon>
        <taxon>Cyanophyceae</taxon>
        <taxon>Nostocales</taxon>
        <taxon>Nostocaceae</taxon>
        <taxon>Anabaena</taxon>
    </lineage>
</organism>
<proteinExistence type="predicted"/>
<gene>
    <name evidence="1" type="ORF">H6G59_26725</name>
</gene>
<reference evidence="1 2" key="1">
    <citation type="journal article" date="2020" name="ISME J.">
        <title>Comparative genomics reveals insights into cyanobacterial evolution and habitat adaptation.</title>
        <authorList>
            <person name="Chen M.Y."/>
            <person name="Teng W.K."/>
            <person name="Zhao L."/>
            <person name="Hu C.X."/>
            <person name="Zhou Y.K."/>
            <person name="Han B.P."/>
            <person name="Song L.R."/>
            <person name="Shu W.S."/>
        </authorList>
    </citation>
    <scope>NUCLEOTIDE SEQUENCE [LARGE SCALE GENOMIC DNA]</scope>
    <source>
        <strain evidence="1 2">FACHB-196</strain>
    </source>
</reference>
<name>A0ABR8FMJ3_9NOST</name>
<dbReference type="Proteomes" id="UP000640531">
    <property type="component" value="Unassembled WGS sequence"/>
</dbReference>
<keyword evidence="2" id="KW-1185">Reference proteome</keyword>